<dbReference type="InterPro" id="IPR003661">
    <property type="entry name" value="HisK_dim/P_dom"/>
</dbReference>
<evidence type="ECO:0000259" key="21">
    <source>
        <dbReference type="PROSITE" id="PS50110"/>
    </source>
</evidence>
<evidence type="ECO:0000256" key="10">
    <source>
        <dbReference type="ARBA" id="ARBA00022840"/>
    </source>
</evidence>
<organism evidence="24 25">
    <name type="scientific">Tautonia plasticadhaerens</name>
    <dbReference type="NCBI Taxonomy" id="2527974"/>
    <lineage>
        <taxon>Bacteria</taxon>
        <taxon>Pseudomonadati</taxon>
        <taxon>Planctomycetota</taxon>
        <taxon>Planctomycetia</taxon>
        <taxon>Isosphaerales</taxon>
        <taxon>Isosphaeraceae</taxon>
        <taxon>Tautonia</taxon>
    </lineage>
</organism>
<evidence type="ECO:0000313" key="25">
    <source>
        <dbReference type="Proteomes" id="UP000317835"/>
    </source>
</evidence>
<dbReference type="RefSeq" id="WP_197447182.1">
    <property type="nucleotide sequence ID" value="NZ_CP036427.1"/>
</dbReference>
<dbReference type="InterPro" id="IPR035965">
    <property type="entry name" value="PAS-like_dom_sf"/>
</dbReference>
<dbReference type="SMART" id="SM00448">
    <property type="entry name" value="REC"/>
    <property type="match status" value="2"/>
</dbReference>
<feature type="region of interest" description="Disordered" evidence="18">
    <location>
        <begin position="853"/>
        <end position="881"/>
    </location>
</feature>
<evidence type="ECO:0000256" key="18">
    <source>
        <dbReference type="SAM" id="MobiDB-lite"/>
    </source>
</evidence>
<keyword evidence="8" id="KW-0547">Nucleotide-binding</keyword>
<dbReference type="CDD" id="cd17546">
    <property type="entry name" value="REC_hyHK_CKI1_RcsC-like"/>
    <property type="match status" value="1"/>
</dbReference>
<dbReference type="GO" id="GO:0005524">
    <property type="term" value="F:ATP binding"/>
    <property type="evidence" value="ECO:0007669"/>
    <property type="project" value="UniProtKB-KW"/>
</dbReference>
<dbReference type="InterPro" id="IPR008207">
    <property type="entry name" value="Sig_transdc_His_kin_Hpt_dom"/>
</dbReference>
<gene>
    <name evidence="24" type="primary">barA</name>
    <name evidence="24" type="ORF">ElP_71190</name>
</gene>
<dbReference type="Pfam" id="PF08448">
    <property type="entry name" value="PAS_4"/>
    <property type="match status" value="1"/>
</dbReference>
<keyword evidence="11" id="KW-1133">Transmembrane helix</keyword>
<dbReference type="InterPro" id="IPR011006">
    <property type="entry name" value="CheY-like_superfamily"/>
</dbReference>
<comment type="subunit">
    <text evidence="14">At low DSF concentrations, interacts with RpfF.</text>
</comment>
<comment type="catalytic activity">
    <reaction evidence="1">
        <text>ATP + protein L-histidine = ADP + protein N-phospho-L-histidine.</text>
        <dbReference type="EC" id="2.7.13.3"/>
    </reaction>
</comment>
<sequence length="990" mass="104500" precursor="true">MFRLSFGLTFVALGALLSAASLGLLPDRQGAVLDGRKALCEAVAIACSAAAQDGAASAIVPTVEALVHRHPDLISAGIRDPEGRLLAASPGHEAAWGDGPGRLSTPTHMHVPITLAGGPWGEAELRFRPLDGLGLPAELARVTLPLLGFVGLMTLVGSYLLLRGALRKVDPRRAGVVPDRVRQTLNTVMEGVLVLDREQRIALANDAFAAAVGIDADSLRGRKASELGWEPAPGGVPLAVDPADLPWARALTDKAPRRGDLLALRAGDRPRRVSVNATAILDDAGTCRGALATFDDLTPIEDKNAELSVALHRLGRSRAKIRRQKLQLQVAKEAAEAANAAKGEFLANVSHEIRTPMNAIIGMTEIALDTELRGDQREYLEVVRSSAESLLAIINDLLDFSKIEAGKFELDPRPFSLRDTIGETLRTLAVRAHGKGLELVGDVGPDVPDALLGDSGRLRQVLINLVGNAIKFTERGEVCVRVSPGEADGVGGVALRFDVADTGIGIPADKLHSIFDPFTQADGSTARKYGGTGLGLAISNRLVGMMGGRIWVESEPGRGSTFRFTLRLAESEAPADASAGLPEHLLGRPAVVVDDNASNRHALAGMLGRLGLETRGFEEGIDAVIELGRADTPPAVAVVDSTLADVDGIDVVEQLSRLPKPPEATVLLLEPSQAALGERARSLGAVPLLKPVKESDLRRALREGLGLESRATPAGPSAVGAPSGPRYRVLLVDDNEFNRRVGAHKLRQLGHEVIVACGGREALDLLDSEPFHLVFLDVQMPDLDGLETTAALRAREADTGAHQLVIAMTARAMAGDREQCLAGDMDGYVTKPIRDDQLAAEIRVLSPRIAAPPLPDATVPAPAPAPEPRPNAPAGVGPDREAALARVGGDAALFQSLIDVFAEDCTRMIAELRSALADGDAATLGRAAHTIKSMTRFFSIDDVSEIAYGLELMGQRGDLGSAPAEVERLVAALDRVLPQILAMSDGAPRR</sequence>
<feature type="domain" description="HPt" evidence="23">
    <location>
        <begin position="890"/>
        <end position="983"/>
    </location>
</feature>
<dbReference type="AlphaFoldDB" id="A0A518HE81"/>
<evidence type="ECO:0000256" key="8">
    <source>
        <dbReference type="ARBA" id="ARBA00022741"/>
    </source>
</evidence>
<evidence type="ECO:0000313" key="24">
    <source>
        <dbReference type="EMBL" id="QDV39155.1"/>
    </source>
</evidence>
<feature type="domain" description="Response regulatory" evidence="21">
    <location>
        <begin position="728"/>
        <end position="846"/>
    </location>
</feature>
<dbReference type="CDD" id="cd00156">
    <property type="entry name" value="REC"/>
    <property type="match status" value="1"/>
</dbReference>
<evidence type="ECO:0000256" key="16">
    <source>
        <dbReference type="PROSITE-ProRule" id="PRU00110"/>
    </source>
</evidence>
<evidence type="ECO:0000256" key="3">
    <source>
        <dbReference type="ARBA" id="ARBA00012438"/>
    </source>
</evidence>
<geneLocation type="plasmid" evidence="25">
    <name>pelp_1</name>
</geneLocation>
<evidence type="ECO:0000256" key="7">
    <source>
        <dbReference type="ARBA" id="ARBA00022692"/>
    </source>
</evidence>
<dbReference type="GO" id="GO:0000155">
    <property type="term" value="F:phosphorelay sensor kinase activity"/>
    <property type="evidence" value="ECO:0007669"/>
    <property type="project" value="InterPro"/>
</dbReference>
<dbReference type="FunFam" id="1.10.287.130:FF:000002">
    <property type="entry name" value="Two-component osmosensing histidine kinase"/>
    <property type="match status" value="1"/>
</dbReference>
<dbReference type="Gene3D" id="1.20.120.160">
    <property type="entry name" value="HPT domain"/>
    <property type="match status" value="1"/>
</dbReference>
<dbReference type="InterPro" id="IPR004358">
    <property type="entry name" value="Sig_transdc_His_kin-like_C"/>
</dbReference>
<dbReference type="CDD" id="cd00088">
    <property type="entry name" value="HPT"/>
    <property type="match status" value="1"/>
</dbReference>
<evidence type="ECO:0000259" key="20">
    <source>
        <dbReference type="PROSITE" id="PS50109"/>
    </source>
</evidence>
<dbReference type="PRINTS" id="PR00344">
    <property type="entry name" value="BCTRLSENSOR"/>
</dbReference>
<dbReference type="SUPFAM" id="SSF55785">
    <property type="entry name" value="PYP-like sensor domain (PAS domain)"/>
    <property type="match status" value="1"/>
</dbReference>
<dbReference type="Pfam" id="PF00072">
    <property type="entry name" value="Response_reg"/>
    <property type="match status" value="2"/>
</dbReference>
<dbReference type="InterPro" id="IPR000014">
    <property type="entry name" value="PAS"/>
</dbReference>
<comment type="subcellular location">
    <subcellularLocation>
        <location evidence="2">Cell membrane</location>
        <topology evidence="2">Multi-pass membrane protein</topology>
    </subcellularLocation>
</comment>
<dbReference type="KEGG" id="tpla:ElP_71190"/>
<dbReference type="PROSITE" id="PS50112">
    <property type="entry name" value="PAS"/>
    <property type="match status" value="1"/>
</dbReference>
<evidence type="ECO:0000256" key="2">
    <source>
        <dbReference type="ARBA" id="ARBA00004651"/>
    </source>
</evidence>
<evidence type="ECO:0000256" key="14">
    <source>
        <dbReference type="ARBA" id="ARBA00064003"/>
    </source>
</evidence>
<dbReference type="Gene3D" id="3.30.450.20">
    <property type="entry name" value="PAS domain"/>
    <property type="match status" value="1"/>
</dbReference>
<keyword evidence="7" id="KW-0812">Transmembrane</keyword>
<keyword evidence="10" id="KW-0067">ATP-binding</keyword>
<feature type="modified residue" description="4-aspartylphosphate" evidence="17">
    <location>
        <position position="640"/>
    </location>
</feature>
<dbReference type="Pfam" id="PF02518">
    <property type="entry name" value="HATPase_c"/>
    <property type="match status" value="1"/>
</dbReference>
<evidence type="ECO:0000256" key="13">
    <source>
        <dbReference type="ARBA" id="ARBA00023136"/>
    </source>
</evidence>
<dbReference type="Pfam" id="PF00512">
    <property type="entry name" value="HisKA"/>
    <property type="match status" value="1"/>
</dbReference>
<dbReference type="EC" id="2.7.13.3" evidence="3"/>
<accession>A0A518HE81</accession>
<dbReference type="PROSITE" id="PS50109">
    <property type="entry name" value="HIS_KIN"/>
    <property type="match status" value="1"/>
</dbReference>
<dbReference type="FunFam" id="3.30.565.10:FF:000010">
    <property type="entry name" value="Sensor histidine kinase RcsC"/>
    <property type="match status" value="1"/>
</dbReference>
<dbReference type="Gene3D" id="1.10.287.130">
    <property type="match status" value="1"/>
</dbReference>
<dbReference type="CDD" id="cd16922">
    <property type="entry name" value="HATPase_EvgS-ArcB-TorS-like"/>
    <property type="match status" value="1"/>
</dbReference>
<evidence type="ECO:0000256" key="1">
    <source>
        <dbReference type="ARBA" id="ARBA00000085"/>
    </source>
</evidence>
<dbReference type="SUPFAM" id="SSF47226">
    <property type="entry name" value="Histidine-containing phosphotransfer domain, HPT domain"/>
    <property type="match status" value="1"/>
</dbReference>
<dbReference type="SMART" id="SM00388">
    <property type="entry name" value="HisKA"/>
    <property type="match status" value="1"/>
</dbReference>
<evidence type="ECO:0000256" key="15">
    <source>
        <dbReference type="ARBA" id="ARBA00068150"/>
    </source>
</evidence>
<evidence type="ECO:0000259" key="23">
    <source>
        <dbReference type="PROSITE" id="PS50894"/>
    </source>
</evidence>
<keyword evidence="12" id="KW-0902">Two-component regulatory system</keyword>
<dbReference type="InterPro" id="IPR001789">
    <property type="entry name" value="Sig_transdc_resp-reg_receiver"/>
</dbReference>
<feature type="domain" description="Histidine kinase" evidence="20">
    <location>
        <begin position="348"/>
        <end position="570"/>
    </location>
</feature>
<keyword evidence="24" id="KW-0614">Plasmid</keyword>
<evidence type="ECO:0000256" key="12">
    <source>
        <dbReference type="ARBA" id="ARBA00023012"/>
    </source>
</evidence>
<feature type="domain" description="Response regulatory" evidence="21">
    <location>
        <begin position="589"/>
        <end position="705"/>
    </location>
</feature>
<dbReference type="EMBL" id="CP036427">
    <property type="protein sequence ID" value="QDV39155.1"/>
    <property type="molecule type" value="Genomic_DNA"/>
</dbReference>
<feature type="signal peptide" evidence="19">
    <location>
        <begin position="1"/>
        <end position="23"/>
    </location>
</feature>
<protein>
    <recommendedName>
        <fullName evidence="15">Sensory/regulatory protein RpfC</fullName>
        <ecNumber evidence="3">2.7.13.3</ecNumber>
    </recommendedName>
</protein>
<dbReference type="InterPro" id="IPR003594">
    <property type="entry name" value="HATPase_dom"/>
</dbReference>
<dbReference type="PANTHER" id="PTHR45339">
    <property type="entry name" value="HYBRID SIGNAL TRANSDUCTION HISTIDINE KINASE J"/>
    <property type="match status" value="1"/>
</dbReference>
<evidence type="ECO:0000256" key="9">
    <source>
        <dbReference type="ARBA" id="ARBA00022777"/>
    </source>
</evidence>
<dbReference type="Proteomes" id="UP000317835">
    <property type="component" value="Plasmid pElP_1"/>
</dbReference>
<dbReference type="InterPro" id="IPR036890">
    <property type="entry name" value="HATPase_C_sf"/>
</dbReference>
<dbReference type="Pfam" id="PF01627">
    <property type="entry name" value="Hpt"/>
    <property type="match status" value="1"/>
</dbReference>
<dbReference type="GO" id="GO:0005886">
    <property type="term" value="C:plasma membrane"/>
    <property type="evidence" value="ECO:0007669"/>
    <property type="project" value="UniProtKB-SubCell"/>
</dbReference>
<keyword evidence="6 24" id="KW-0808">Transferase</keyword>
<name>A0A518HE81_9BACT</name>
<keyword evidence="9 24" id="KW-0418">Kinase</keyword>
<dbReference type="SUPFAM" id="SSF52172">
    <property type="entry name" value="CheY-like"/>
    <property type="match status" value="2"/>
</dbReference>
<proteinExistence type="predicted"/>
<reference evidence="24 25" key="1">
    <citation type="submission" date="2019-02" db="EMBL/GenBank/DDBJ databases">
        <title>Deep-cultivation of Planctomycetes and their phenomic and genomic characterization uncovers novel biology.</title>
        <authorList>
            <person name="Wiegand S."/>
            <person name="Jogler M."/>
            <person name="Boedeker C."/>
            <person name="Pinto D."/>
            <person name="Vollmers J."/>
            <person name="Rivas-Marin E."/>
            <person name="Kohn T."/>
            <person name="Peeters S.H."/>
            <person name="Heuer A."/>
            <person name="Rast P."/>
            <person name="Oberbeckmann S."/>
            <person name="Bunk B."/>
            <person name="Jeske O."/>
            <person name="Meyerdierks A."/>
            <person name="Storesund J.E."/>
            <person name="Kallscheuer N."/>
            <person name="Luecker S."/>
            <person name="Lage O.M."/>
            <person name="Pohl T."/>
            <person name="Merkel B.J."/>
            <person name="Hornburger P."/>
            <person name="Mueller R.-W."/>
            <person name="Bruemmer F."/>
            <person name="Labrenz M."/>
            <person name="Spormann A.M."/>
            <person name="Op den Camp H."/>
            <person name="Overmann J."/>
            <person name="Amann R."/>
            <person name="Jetten M.S.M."/>
            <person name="Mascher T."/>
            <person name="Medema M.H."/>
            <person name="Devos D.P."/>
            <person name="Kaster A.-K."/>
            <person name="Ovreas L."/>
            <person name="Rohde M."/>
            <person name="Galperin M.Y."/>
            <person name="Jogler C."/>
        </authorList>
    </citation>
    <scope>NUCLEOTIDE SEQUENCE [LARGE SCALE GENOMIC DNA]</scope>
    <source>
        <strain evidence="24 25">ElP</strain>
        <plasmid evidence="25">pelp_1</plasmid>
    </source>
</reference>
<feature type="modified residue" description="Phosphohistidine" evidence="16">
    <location>
        <position position="929"/>
    </location>
</feature>
<feature type="compositionally biased region" description="Pro residues" evidence="18">
    <location>
        <begin position="853"/>
        <end position="871"/>
    </location>
</feature>
<dbReference type="CDD" id="cd00082">
    <property type="entry name" value="HisKA"/>
    <property type="match status" value="1"/>
</dbReference>
<dbReference type="SUPFAM" id="SSF47384">
    <property type="entry name" value="Homodimeric domain of signal transducing histidine kinase"/>
    <property type="match status" value="1"/>
</dbReference>
<dbReference type="PANTHER" id="PTHR45339:SF1">
    <property type="entry name" value="HYBRID SIGNAL TRANSDUCTION HISTIDINE KINASE J"/>
    <property type="match status" value="1"/>
</dbReference>
<dbReference type="PROSITE" id="PS50894">
    <property type="entry name" value="HPT"/>
    <property type="match status" value="1"/>
</dbReference>
<evidence type="ECO:0000256" key="19">
    <source>
        <dbReference type="SAM" id="SignalP"/>
    </source>
</evidence>
<keyword evidence="25" id="KW-1185">Reference proteome</keyword>
<evidence type="ECO:0000256" key="6">
    <source>
        <dbReference type="ARBA" id="ARBA00022679"/>
    </source>
</evidence>
<evidence type="ECO:0000256" key="17">
    <source>
        <dbReference type="PROSITE-ProRule" id="PRU00169"/>
    </source>
</evidence>
<feature type="chain" id="PRO_5021730943" description="Sensory/regulatory protein RpfC" evidence="19">
    <location>
        <begin position="24"/>
        <end position="990"/>
    </location>
</feature>
<dbReference type="SMART" id="SM00387">
    <property type="entry name" value="HATPase_c"/>
    <property type="match status" value="1"/>
</dbReference>
<dbReference type="InterPro" id="IPR013656">
    <property type="entry name" value="PAS_4"/>
</dbReference>
<evidence type="ECO:0000256" key="5">
    <source>
        <dbReference type="ARBA" id="ARBA00022553"/>
    </source>
</evidence>
<evidence type="ECO:0000259" key="22">
    <source>
        <dbReference type="PROSITE" id="PS50112"/>
    </source>
</evidence>
<dbReference type="Gene3D" id="3.40.50.2300">
    <property type="match status" value="2"/>
</dbReference>
<dbReference type="InterPro" id="IPR036641">
    <property type="entry name" value="HPT_dom_sf"/>
</dbReference>
<feature type="modified residue" description="4-aspartylphosphate" evidence="17">
    <location>
        <position position="777"/>
    </location>
</feature>
<keyword evidence="13" id="KW-0472">Membrane</keyword>
<dbReference type="PROSITE" id="PS50110">
    <property type="entry name" value="RESPONSE_REGULATORY"/>
    <property type="match status" value="2"/>
</dbReference>
<evidence type="ECO:0000256" key="4">
    <source>
        <dbReference type="ARBA" id="ARBA00022475"/>
    </source>
</evidence>
<keyword evidence="4" id="KW-1003">Cell membrane</keyword>
<keyword evidence="19" id="KW-0732">Signal</keyword>
<dbReference type="InterPro" id="IPR036097">
    <property type="entry name" value="HisK_dim/P_sf"/>
</dbReference>
<dbReference type="SMART" id="SM00073">
    <property type="entry name" value="HPT"/>
    <property type="match status" value="1"/>
</dbReference>
<dbReference type="Gene3D" id="3.30.565.10">
    <property type="entry name" value="Histidine kinase-like ATPase, C-terminal domain"/>
    <property type="match status" value="1"/>
</dbReference>
<feature type="domain" description="PAS" evidence="22">
    <location>
        <begin position="177"/>
        <end position="222"/>
    </location>
</feature>
<evidence type="ECO:0000256" key="11">
    <source>
        <dbReference type="ARBA" id="ARBA00022989"/>
    </source>
</evidence>
<dbReference type="SUPFAM" id="SSF55874">
    <property type="entry name" value="ATPase domain of HSP90 chaperone/DNA topoisomerase II/histidine kinase"/>
    <property type="match status" value="1"/>
</dbReference>
<dbReference type="InterPro" id="IPR005467">
    <property type="entry name" value="His_kinase_dom"/>
</dbReference>
<keyword evidence="5 17" id="KW-0597">Phosphoprotein</keyword>